<dbReference type="PRINTS" id="PR00615">
    <property type="entry name" value="CCAATSUBUNTA"/>
</dbReference>
<dbReference type="GO" id="GO:0000978">
    <property type="term" value="F:RNA polymerase II cis-regulatory region sequence-specific DNA binding"/>
    <property type="evidence" value="ECO:0007669"/>
    <property type="project" value="TreeGrafter"/>
</dbReference>
<gene>
    <name evidence="6" type="ORF">CEY00_Acc19324</name>
</gene>
<dbReference type="InterPro" id="IPR009072">
    <property type="entry name" value="Histone-fold"/>
</dbReference>
<evidence type="ECO:0000256" key="1">
    <source>
        <dbReference type="ARBA" id="ARBA00009053"/>
    </source>
</evidence>
<dbReference type="PANTHER" id="PTHR11064:SF196">
    <property type="entry name" value="NUCLEAR TRANSCRIPTION FACTOR Y SUBUNIT B-6"/>
    <property type="match status" value="1"/>
</dbReference>
<organism evidence="6 7">
    <name type="scientific">Actinidia chinensis var. chinensis</name>
    <name type="common">Chinese soft-hair kiwi</name>
    <dbReference type="NCBI Taxonomy" id="1590841"/>
    <lineage>
        <taxon>Eukaryota</taxon>
        <taxon>Viridiplantae</taxon>
        <taxon>Streptophyta</taxon>
        <taxon>Embryophyta</taxon>
        <taxon>Tracheophyta</taxon>
        <taxon>Spermatophyta</taxon>
        <taxon>Magnoliopsida</taxon>
        <taxon>eudicotyledons</taxon>
        <taxon>Gunneridae</taxon>
        <taxon>Pentapetalae</taxon>
        <taxon>asterids</taxon>
        <taxon>Ericales</taxon>
        <taxon>Actinidiaceae</taxon>
        <taxon>Actinidia</taxon>
    </lineage>
</organism>
<evidence type="ECO:0000256" key="2">
    <source>
        <dbReference type="ARBA" id="ARBA00023015"/>
    </source>
</evidence>
<dbReference type="EMBL" id="NKQK01000017">
    <property type="protein sequence ID" value="PSS06024.1"/>
    <property type="molecule type" value="Genomic_DNA"/>
</dbReference>
<dbReference type="InterPro" id="IPR027113">
    <property type="entry name" value="Transc_fact_NFYB/HAP3"/>
</dbReference>
<dbReference type="Proteomes" id="UP000241394">
    <property type="component" value="Chromosome LG17"/>
</dbReference>
<sequence>MKPPKNNKYQLFLYLISALTGAHGAGNSSNINREQPILLHDRPHDQYMPAANIIRIMRRGLPPHAKIADEAKDTVQHCVSEFINFITSEANDRCHREQRKTVTAEDLLWAMARLGFEDYIEPLTLFLNRYREMESGRTSMHGEPFVKCTVDLGLPPGPTNYGLQAWPAGQAHGVFDAHGAMMMNGMNNYYRDNHGGGSSSSGQAAALPGFDPYVQFKRSL</sequence>
<dbReference type="GO" id="GO:0001228">
    <property type="term" value="F:DNA-binding transcription activator activity, RNA polymerase II-specific"/>
    <property type="evidence" value="ECO:0007669"/>
    <property type="project" value="InterPro"/>
</dbReference>
<proteinExistence type="inferred from homology"/>
<evidence type="ECO:0000256" key="4">
    <source>
        <dbReference type="SAM" id="SignalP"/>
    </source>
</evidence>
<feature type="domain" description="Transcription factor CBF/NF-Y/archaeal histone" evidence="5">
    <location>
        <begin position="48"/>
        <end position="111"/>
    </location>
</feature>
<comment type="caution">
    <text evidence="6">The sequence shown here is derived from an EMBL/GenBank/DDBJ whole genome shotgun (WGS) entry which is preliminary data.</text>
</comment>
<protein>
    <submittedName>
        <fullName evidence="6">Nuclear transcription factor Y subunit B-9 like</fullName>
    </submittedName>
</protein>
<dbReference type="Gene3D" id="1.10.20.10">
    <property type="entry name" value="Histone, subunit A"/>
    <property type="match status" value="1"/>
</dbReference>
<keyword evidence="2" id="KW-0805">Transcription regulation</keyword>
<dbReference type="GO" id="GO:0016602">
    <property type="term" value="C:CCAAT-binding factor complex"/>
    <property type="evidence" value="ECO:0007669"/>
    <property type="project" value="InterPro"/>
</dbReference>
<feature type="chain" id="PRO_5015345615" evidence="4">
    <location>
        <begin position="25"/>
        <end position="220"/>
    </location>
</feature>
<reference evidence="7" key="2">
    <citation type="journal article" date="2018" name="BMC Genomics">
        <title>A manually annotated Actinidia chinensis var. chinensis (kiwifruit) genome highlights the challenges associated with draft genomes and gene prediction in plants.</title>
        <authorList>
            <person name="Pilkington S.M."/>
            <person name="Crowhurst R."/>
            <person name="Hilario E."/>
            <person name="Nardozza S."/>
            <person name="Fraser L."/>
            <person name="Peng Y."/>
            <person name="Gunaseelan K."/>
            <person name="Simpson R."/>
            <person name="Tahir J."/>
            <person name="Deroles S.C."/>
            <person name="Templeton K."/>
            <person name="Luo Z."/>
            <person name="Davy M."/>
            <person name="Cheng C."/>
            <person name="McNeilage M."/>
            <person name="Scaglione D."/>
            <person name="Liu Y."/>
            <person name="Zhang Q."/>
            <person name="Datson P."/>
            <person name="De Silva N."/>
            <person name="Gardiner S.E."/>
            <person name="Bassett H."/>
            <person name="Chagne D."/>
            <person name="McCallum J."/>
            <person name="Dzierzon H."/>
            <person name="Deng C."/>
            <person name="Wang Y.Y."/>
            <person name="Barron L."/>
            <person name="Manako K."/>
            <person name="Bowen J."/>
            <person name="Foster T.M."/>
            <person name="Erridge Z.A."/>
            <person name="Tiffin H."/>
            <person name="Waite C.N."/>
            <person name="Davies K.M."/>
            <person name="Grierson E.P."/>
            <person name="Laing W.A."/>
            <person name="Kirk R."/>
            <person name="Chen X."/>
            <person name="Wood M."/>
            <person name="Montefiori M."/>
            <person name="Brummell D.A."/>
            <person name="Schwinn K.E."/>
            <person name="Catanach A."/>
            <person name="Fullerton C."/>
            <person name="Li D."/>
            <person name="Meiyalaghan S."/>
            <person name="Nieuwenhuizen N."/>
            <person name="Read N."/>
            <person name="Prakash R."/>
            <person name="Hunter D."/>
            <person name="Zhang H."/>
            <person name="McKenzie M."/>
            <person name="Knabel M."/>
            <person name="Harris A."/>
            <person name="Allan A.C."/>
            <person name="Gleave A."/>
            <person name="Chen A."/>
            <person name="Janssen B.J."/>
            <person name="Plunkett B."/>
            <person name="Ampomah-Dwamena C."/>
            <person name="Voogd C."/>
            <person name="Leif D."/>
            <person name="Lafferty D."/>
            <person name="Souleyre E.J.F."/>
            <person name="Varkonyi-Gasic E."/>
            <person name="Gambi F."/>
            <person name="Hanley J."/>
            <person name="Yao J.L."/>
            <person name="Cheung J."/>
            <person name="David K.M."/>
            <person name="Warren B."/>
            <person name="Marsh K."/>
            <person name="Snowden K.C."/>
            <person name="Lin-Wang K."/>
            <person name="Brian L."/>
            <person name="Martinez-Sanchez M."/>
            <person name="Wang M."/>
            <person name="Ileperuma N."/>
            <person name="Macnee N."/>
            <person name="Campin R."/>
            <person name="McAtee P."/>
            <person name="Drummond R.S.M."/>
            <person name="Espley R.V."/>
            <person name="Ireland H.S."/>
            <person name="Wu R."/>
            <person name="Atkinson R.G."/>
            <person name="Karunairetnam S."/>
            <person name="Bulley S."/>
            <person name="Chunkath S."/>
            <person name="Hanley Z."/>
            <person name="Storey R."/>
            <person name="Thrimawithana A.H."/>
            <person name="Thomson S."/>
            <person name="David C."/>
            <person name="Testolin R."/>
            <person name="Huang H."/>
            <person name="Hellens R.P."/>
            <person name="Schaffer R.J."/>
        </authorList>
    </citation>
    <scope>NUCLEOTIDE SEQUENCE [LARGE SCALE GENOMIC DNA]</scope>
    <source>
        <strain evidence="7">cv. Red5</strain>
    </source>
</reference>
<evidence type="ECO:0000313" key="7">
    <source>
        <dbReference type="Proteomes" id="UP000241394"/>
    </source>
</evidence>
<dbReference type="GO" id="GO:0046982">
    <property type="term" value="F:protein heterodimerization activity"/>
    <property type="evidence" value="ECO:0007669"/>
    <property type="project" value="InterPro"/>
</dbReference>
<dbReference type="InParanoid" id="A0A2R6QD15"/>
<dbReference type="SUPFAM" id="SSF47113">
    <property type="entry name" value="Histone-fold"/>
    <property type="match status" value="1"/>
</dbReference>
<evidence type="ECO:0000313" key="6">
    <source>
        <dbReference type="EMBL" id="PSS06024.1"/>
    </source>
</evidence>
<reference evidence="6 7" key="1">
    <citation type="submission" date="2017-07" db="EMBL/GenBank/DDBJ databases">
        <title>An improved, manually edited Actinidia chinensis var. chinensis (kiwifruit) genome highlights the challenges associated with draft genomes and gene prediction in plants.</title>
        <authorList>
            <person name="Pilkington S."/>
            <person name="Crowhurst R."/>
            <person name="Hilario E."/>
            <person name="Nardozza S."/>
            <person name="Fraser L."/>
            <person name="Peng Y."/>
            <person name="Gunaseelan K."/>
            <person name="Simpson R."/>
            <person name="Tahir J."/>
            <person name="Deroles S."/>
            <person name="Templeton K."/>
            <person name="Luo Z."/>
            <person name="Davy M."/>
            <person name="Cheng C."/>
            <person name="Mcneilage M."/>
            <person name="Scaglione D."/>
            <person name="Liu Y."/>
            <person name="Zhang Q."/>
            <person name="Datson P."/>
            <person name="De Silva N."/>
            <person name="Gardiner S."/>
            <person name="Bassett H."/>
            <person name="Chagne D."/>
            <person name="Mccallum J."/>
            <person name="Dzierzon H."/>
            <person name="Deng C."/>
            <person name="Wang Y.-Y."/>
            <person name="Barron N."/>
            <person name="Manako K."/>
            <person name="Bowen J."/>
            <person name="Foster T."/>
            <person name="Erridge Z."/>
            <person name="Tiffin H."/>
            <person name="Waite C."/>
            <person name="Davies K."/>
            <person name="Grierson E."/>
            <person name="Laing W."/>
            <person name="Kirk R."/>
            <person name="Chen X."/>
            <person name="Wood M."/>
            <person name="Montefiori M."/>
            <person name="Brummell D."/>
            <person name="Schwinn K."/>
            <person name="Catanach A."/>
            <person name="Fullerton C."/>
            <person name="Li D."/>
            <person name="Meiyalaghan S."/>
            <person name="Nieuwenhuizen N."/>
            <person name="Read N."/>
            <person name="Prakash R."/>
            <person name="Hunter D."/>
            <person name="Zhang H."/>
            <person name="Mckenzie M."/>
            <person name="Knabel M."/>
            <person name="Harris A."/>
            <person name="Allan A."/>
            <person name="Chen A."/>
            <person name="Janssen B."/>
            <person name="Plunkett B."/>
            <person name="Dwamena C."/>
            <person name="Voogd C."/>
            <person name="Leif D."/>
            <person name="Lafferty D."/>
            <person name="Souleyre E."/>
            <person name="Varkonyi-Gasic E."/>
            <person name="Gambi F."/>
            <person name="Hanley J."/>
            <person name="Yao J.-L."/>
            <person name="Cheung J."/>
            <person name="David K."/>
            <person name="Warren B."/>
            <person name="Marsh K."/>
            <person name="Snowden K."/>
            <person name="Lin-Wang K."/>
            <person name="Brian L."/>
            <person name="Martinez-Sanchez M."/>
            <person name="Wang M."/>
            <person name="Ileperuma N."/>
            <person name="Macnee N."/>
            <person name="Campin R."/>
            <person name="Mcatee P."/>
            <person name="Drummond R."/>
            <person name="Espley R."/>
            <person name="Ireland H."/>
            <person name="Wu R."/>
            <person name="Atkinson R."/>
            <person name="Karunairetnam S."/>
            <person name="Bulley S."/>
            <person name="Chunkath S."/>
            <person name="Hanley Z."/>
            <person name="Storey R."/>
            <person name="Thrimawithana A."/>
            <person name="Thomson S."/>
            <person name="David C."/>
            <person name="Testolin R."/>
        </authorList>
    </citation>
    <scope>NUCLEOTIDE SEQUENCE [LARGE SCALE GENOMIC DNA]</scope>
    <source>
        <strain evidence="7">cv. Red5</strain>
        <tissue evidence="6">Young leaf</tissue>
    </source>
</reference>
<dbReference type="Gramene" id="PSS06024">
    <property type="protein sequence ID" value="PSS06024"/>
    <property type="gene ID" value="CEY00_Acc19324"/>
</dbReference>
<accession>A0A2R6QD15</accession>
<keyword evidence="4" id="KW-0732">Signal</keyword>
<dbReference type="OrthoDB" id="386949at2759"/>
<dbReference type="Pfam" id="PF00808">
    <property type="entry name" value="CBFD_NFYB_HMF"/>
    <property type="match status" value="1"/>
</dbReference>
<dbReference type="InterPro" id="IPR003958">
    <property type="entry name" value="CBFA_NFYB_domain"/>
</dbReference>
<dbReference type="PANTHER" id="PTHR11064">
    <property type="entry name" value="CCAAT-BINDING TRANSCRIPTION FACTOR-RELATED"/>
    <property type="match status" value="1"/>
</dbReference>
<evidence type="ECO:0000256" key="3">
    <source>
        <dbReference type="ARBA" id="ARBA00023163"/>
    </source>
</evidence>
<dbReference type="STRING" id="1590841.A0A2R6QD15"/>
<dbReference type="AlphaFoldDB" id="A0A2R6QD15"/>
<name>A0A2R6QD15_ACTCC</name>
<comment type="similarity">
    <text evidence="1">Belongs to the NFYB/HAP3 subunit family.</text>
</comment>
<feature type="signal peptide" evidence="4">
    <location>
        <begin position="1"/>
        <end position="24"/>
    </location>
</feature>
<evidence type="ECO:0000259" key="5">
    <source>
        <dbReference type="Pfam" id="PF00808"/>
    </source>
</evidence>
<keyword evidence="7" id="KW-1185">Reference proteome</keyword>
<keyword evidence="3" id="KW-0804">Transcription</keyword>
<dbReference type="CDD" id="cd22907">
    <property type="entry name" value="HFD_NFYB"/>
    <property type="match status" value="1"/>
</dbReference>